<protein>
    <submittedName>
        <fullName evidence="2">(northern house mosquito) hypothetical protein</fullName>
    </submittedName>
</protein>
<dbReference type="AlphaFoldDB" id="A0A8D8JSX4"/>
<accession>A0A8D8JSX4</accession>
<reference evidence="2" key="1">
    <citation type="submission" date="2021-05" db="EMBL/GenBank/DDBJ databases">
        <authorList>
            <person name="Alioto T."/>
            <person name="Alioto T."/>
            <person name="Gomez Garrido J."/>
        </authorList>
    </citation>
    <scope>NUCLEOTIDE SEQUENCE</scope>
</reference>
<feature type="compositionally biased region" description="Low complexity" evidence="1">
    <location>
        <begin position="59"/>
        <end position="69"/>
    </location>
</feature>
<name>A0A8D8JSX4_CULPI</name>
<dbReference type="EMBL" id="HBUE01189703">
    <property type="protein sequence ID" value="CAG6524560.1"/>
    <property type="molecule type" value="Transcribed_RNA"/>
</dbReference>
<feature type="compositionally biased region" description="Basic residues" evidence="1">
    <location>
        <begin position="134"/>
        <end position="147"/>
    </location>
</feature>
<organism evidence="2">
    <name type="scientific">Culex pipiens</name>
    <name type="common">House mosquito</name>
    <dbReference type="NCBI Taxonomy" id="7175"/>
    <lineage>
        <taxon>Eukaryota</taxon>
        <taxon>Metazoa</taxon>
        <taxon>Ecdysozoa</taxon>
        <taxon>Arthropoda</taxon>
        <taxon>Hexapoda</taxon>
        <taxon>Insecta</taxon>
        <taxon>Pterygota</taxon>
        <taxon>Neoptera</taxon>
        <taxon>Endopterygota</taxon>
        <taxon>Diptera</taxon>
        <taxon>Nematocera</taxon>
        <taxon>Culicoidea</taxon>
        <taxon>Culicidae</taxon>
        <taxon>Culicinae</taxon>
        <taxon>Culicini</taxon>
        <taxon>Culex</taxon>
        <taxon>Culex</taxon>
    </lineage>
</organism>
<sequence>MVAIQGLNGGNLRPHSWHTQTLTGGTKIHTRWNPSRPQRWHTHKQETAAVRTRGRRSSSWRAAPRPLAPFKGGTQAANHHHHGHEAAQPVQHTAGGAQAALPQQKTTQHTVHTLHKGSSDAAVTSGNTATTSGKRPHYTQGGRRKSR</sequence>
<feature type="compositionally biased region" description="Polar residues" evidence="1">
    <location>
        <begin position="101"/>
        <end position="111"/>
    </location>
</feature>
<dbReference type="EMBL" id="HBUE01295553">
    <property type="protein sequence ID" value="CAG6576243.1"/>
    <property type="molecule type" value="Transcribed_RNA"/>
</dbReference>
<proteinExistence type="predicted"/>
<feature type="compositionally biased region" description="Polar residues" evidence="1">
    <location>
        <begin position="121"/>
        <end position="133"/>
    </location>
</feature>
<evidence type="ECO:0000256" key="1">
    <source>
        <dbReference type="SAM" id="MobiDB-lite"/>
    </source>
</evidence>
<feature type="region of interest" description="Disordered" evidence="1">
    <location>
        <begin position="1"/>
        <end position="147"/>
    </location>
</feature>
<evidence type="ECO:0000313" key="2">
    <source>
        <dbReference type="EMBL" id="CAG6576243.1"/>
    </source>
</evidence>